<gene>
    <name evidence="3" type="ORF">CTEN210_10377</name>
</gene>
<feature type="domain" description="TOD1/MUCI70 glycosyltransferase-like" evidence="2">
    <location>
        <begin position="204"/>
        <end position="443"/>
    </location>
</feature>
<sequence length="861" mass="98290">MKMRKMKKRNMKRIELILLGMLLLLLITIILNISIALDLIVSANIIKAPDKDNMSINNQLQQVFLEAHFDLLQQQRIYTSSSSSSNHTESKEDDMKSIVSRNVSKPTPKLLRQAVGLEPRIQCHLPEKNVPWILDGTYESYDSCRFPILSNISAKFLSSVRRIVRISIRTALCMKDPHRSIFSSASYKRTCGLCGDNAEYLRELQEDIAKKFAKKCKELVVYGAALGSKYEQWMRSSNFLGDHSIKVVRRYGTCFFQFVTDVDHTGDLLSADGSQRLVVIDPSRMPYKNNRRNTKILKLNPGLLFPWADRRLLTTLPVGRYGVCSSYMGLPPDKASVGDSSTVSFKAHCDAIIAAAEKRPTVSDDLETLRLQCQHYEEMHSNEALQSSQLFYNQHPLVDTAFIVYDMRNSTCRKFNGDFGCSWLSEIHCFSDRDQISFPHVLASSGLRLSPHMQVSGQEYRDRIYINEKQRPMLHIAKRGCHWYYRSFSRCVASSNTHIDEEMIKDNETPPTTTTTSTKPRVAVIVAGTLNRFIFDSALKNLIKPMKKRASVDYYVSLSTARMKAYRSDSGYTDRLQPDPTLPSSSVKDFVDIEEYIRTKIASLASSVGAVYLQESIDIDSEPMLIARRERALEEHPDEDPDSRFPIIDNRNAAISQRTANANRNLLRLHLAIQSLWKTATNWEKEEGFKYDYVMLLRDDSLWLKEFDIRNLIAKGGDIFIPACDARDPPLQPSEINDHILVSRRDTADVFGNYYSELSKKDVKGCMKLLPDDLTKGGKRGCNSEMLLKWIVDERNITVTKLGQSKLPFQRSANVKLPDGSNVPCFHKFCQSRKHPLTFTNESNAIKICKHIDWKKVFEVK</sequence>
<dbReference type="AlphaFoldDB" id="A0AAD3CZ84"/>
<name>A0AAD3CZ84_9STRA</name>
<accession>A0AAD3CZ84</accession>
<evidence type="ECO:0000256" key="1">
    <source>
        <dbReference type="SAM" id="MobiDB-lite"/>
    </source>
</evidence>
<evidence type="ECO:0000313" key="4">
    <source>
        <dbReference type="Proteomes" id="UP001054902"/>
    </source>
</evidence>
<organism evidence="3 4">
    <name type="scientific">Chaetoceros tenuissimus</name>
    <dbReference type="NCBI Taxonomy" id="426638"/>
    <lineage>
        <taxon>Eukaryota</taxon>
        <taxon>Sar</taxon>
        <taxon>Stramenopiles</taxon>
        <taxon>Ochrophyta</taxon>
        <taxon>Bacillariophyta</taxon>
        <taxon>Coscinodiscophyceae</taxon>
        <taxon>Chaetocerotophycidae</taxon>
        <taxon>Chaetocerotales</taxon>
        <taxon>Chaetocerotaceae</taxon>
        <taxon>Chaetoceros</taxon>
    </lineage>
</organism>
<dbReference type="Proteomes" id="UP001054902">
    <property type="component" value="Unassembled WGS sequence"/>
</dbReference>
<keyword evidence="4" id="KW-1185">Reference proteome</keyword>
<comment type="caution">
    <text evidence="3">The sequence shown here is derived from an EMBL/GenBank/DDBJ whole genome shotgun (WGS) entry which is preliminary data.</text>
</comment>
<protein>
    <recommendedName>
        <fullName evidence="2">TOD1/MUCI70 glycosyltransferase-like domain-containing protein</fullName>
    </recommendedName>
</protein>
<dbReference type="Pfam" id="PF04765">
    <property type="entry name" value="TOD1_MUCI70"/>
    <property type="match status" value="1"/>
</dbReference>
<proteinExistence type="predicted"/>
<evidence type="ECO:0000313" key="3">
    <source>
        <dbReference type="EMBL" id="GFH53901.1"/>
    </source>
</evidence>
<feature type="region of interest" description="Disordered" evidence="1">
    <location>
        <begin position="80"/>
        <end position="99"/>
    </location>
</feature>
<evidence type="ECO:0000259" key="2">
    <source>
        <dbReference type="Pfam" id="PF04765"/>
    </source>
</evidence>
<dbReference type="InterPro" id="IPR048354">
    <property type="entry name" value="TOD1_MUCI70_glycTrfase_dom"/>
</dbReference>
<dbReference type="EMBL" id="BLLK01000047">
    <property type="protein sequence ID" value="GFH53901.1"/>
    <property type="molecule type" value="Genomic_DNA"/>
</dbReference>
<reference evidence="3 4" key="1">
    <citation type="journal article" date="2021" name="Sci. Rep.">
        <title>The genome of the diatom Chaetoceros tenuissimus carries an ancient integrated fragment of an extant virus.</title>
        <authorList>
            <person name="Hongo Y."/>
            <person name="Kimura K."/>
            <person name="Takaki Y."/>
            <person name="Yoshida Y."/>
            <person name="Baba S."/>
            <person name="Kobayashi G."/>
            <person name="Nagasaki K."/>
            <person name="Hano T."/>
            <person name="Tomaru Y."/>
        </authorList>
    </citation>
    <scope>NUCLEOTIDE SEQUENCE [LARGE SCALE GENOMIC DNA]</scope>
    <source>
        <strain evidence="3 4">NIES-3715</strain>
    </source>
</reference>